<dbReference type="EMBL" id="WNZW01000009">
    <property type="protein sequence ID" value="MUG47016.1"/>
    <property type="molecule type" value="Genomic_DNA"/>
</dbReference>
<dbReference type="InterPro" id="IPR038766">
    <property type="entry name" value="Membrane_comp_ABC_pdt"/>
</dbReference>
<gene>
    <name evidence="8" type="ORF">GNP95_18745</name>
</gene>
<dbReference type="OrthoDB" id="9766372at2"/>
<keyword evidence="5 6" id="KW-0472">Membrane</keyword>
<dbReference type="Proteomes" id="UP000447876">
    <property type="component" value="Unassembled WGS sequence"/>
</dbReference>
<name>A0A7X2Z3V3_9BACL</name>
<evidence type="ECO:0000313" key="8">
    <source>
        <dbReference type="EMBL" id="MUG47016.1"/>
    </source>
</evidence>
<evidence type="ECO:0000256" key="6">
    <source>
        <dbReference type="SAM" id="Phobius"/>
    </source>
</evidence>
<accession>A0A7X2Z3V3</accession>
<dbReference type="PANTHER" id="PTHR30287:SF2">
    <property type="entry name" value="BLL1001 PROTEIN"/>
    <property type="match status" value="1"/>
</dbReference>
<organism evidence="8 9">
    <name type="scientific">Paenibacillus woosongensis</name>
    <dbReference type="NCBI Taxonomy" id="307580"/>
    <lineage>
        <taxon>Bacteria</taxon>
        <taxon>Bacillati</taxon>
        <taxon>Bacillota</taxon>
        <taxon>Bacilli</taxon>
        <taxon>Bacillales</taxon>
        <taxon>Paenibacillaceae</taxon>
        <taxon>Paenibacillus</taxon>
    </lineage>
</organism>
<dbReference type="InterPro" id="IPR003838">
    <property type="entry name" value="ABC3_permease_C"/>
</dbReference>
<evidence type="ECO:0000256" key="5">
    <source>
        <dbReference type="ARBA" id="ARBA00023136"/>
    </source>
</evidence>
<comment type="subcellular location">
    <subcellularLocation>
        <location evidence="1">Cell membrane</location>
        <topology evidence="1">Multi-pass membrane protein</topology>
    </subcellularLocation>
</comment>
<keyword evidence="2" id="KW-1003">Cell membrane</keyword>
<sequence length="772" mass="84207">MYFRLIRNDISNSKLITLTTTIFVAAAAMLVSLAAILVVHLSGAIDTLMTRAKTPHFMQMHAGELDPARLTEFANRHSNMDEFQVLEFLNMDGARIVLGDRSLADSVQDNGFSVQSDKFDYLLDLNGNIINVSDGELYVPVNYMRDNTVKLGDRAVISGKEFTVAGFLRDSQMNSMLSSSKRFLVSPQDHAELQSLGSTEYLIEFRLKDLSALGAFETDYAAAGLEANGPTITYPLFKMINAISDGMMIGVILLVSVLVVAIALMCIRFTLLAKIEDDYREIGVMKTLGLRISDIKKIYLAKYAAIAVAGGLAGFGLSLVFKDLLLENIRLYMGESSRASLAPFLGIIGILLVFLAIMIYVSGVLRRFRQISAAEAIRFGNSQEKATVTKHMRLSTNRLFNTNIFLGVKDVLARKKLYATMLIVLIISVFIMIVPQNLYNTISSKSFIQYMGVGSYDLRIDLQQTDRISDKAAEILKAMKEDKAISEYAVFATKTFKVTTEAGVEKNLKIELGDHSIFPIAYSQGRAPAAADEIALSTLNAEELSKKTGDVITLVIGGKERKLTVSGIYSDITNGGKTAKAVFNDHTADAMWYIISAELADPSLIHSKVADYAGRFAYAKVSDMDAYIAQTFGSTISSIEKASYAAVAVALMIMVLVTLLFMKLLVAKDRYSIAVMKAFGFTGSDIQAQYVSRAVFVLMIGIVLGTLLANTLGEMLAGAVISSFGAAAFRFTVEPLAAYLLNPLMMTGTVLIATILGTLGAGRIIISEHIKE</sequence>
<feature type="transmembrane region" description="Helical" evidence="6">
    <location>
        <begin position="21"/>
        <end position="41"/>
    </location>
</feature>
<comment type="caution">
    <text evidence="8">The sequence shown here is derived from an EMBL/GenBank/DDBJ whole genome shotgun (WGS) entry which is preliminary data.</text>
</comment>
<feature type="transmembrane region" description="Helical" evidence="6">
    <location>
        <begin position="745"/>
        <end position="766"/>
    </location>
</feature>
<evidence type="ECO:0000256" key="3">
    <source>
        <dbReference type="ARBA" id="ARBA00022692"/>
    </source>
</evidence>
<dbReference type="PANTHER" id="PTHR30287">
    <property type="entry name" value="MEMBRANE COMPONENT OF PREDICTED ABC SUPERFAMILY METABOLITE UPTAKE TRANSPORTER"/>
    <property type="match status" value="1"/>
</dbReference>
<dbReference type="RefSeq" id="WP_155612398.1">
    <property type="nucleotide sequence ID" value="NZ_WNZW01000009.1"/>
</dbReference>
<feature type="transmembrane region" description="Helical" evidence="6">
    <location>
        <begin position="247"/>
        <end position="271"/>
    </location>
</feature>
<proteinExistence type="predicted"/>
<evidence type="ECO:0000313" key="9">
    <source>
        <dbReference type="Proteomes" id="UP000447876"/>
    </source>
</evidence>
<keyword evidence="4 6" id="KW-1133">Transmembrane helix</keyword>
<dbReference type="AlphaFoldDB" id="A0A7X2Z3V3"/>
<reference evidence="8 9" key="1">
    <citation type="submission" date="2019-11" db="EMBL/GenBank/DDBJ databases">
        <title>Draft genome sequences of five Paenibacillus species of dairy origin.</title>
        <authorList>
            <person name="Olajide A.M."/>
            <person name="Chen S."/>
            <person name="Lapointe G."/>
        </authorList>
    </citation>
    <scope>NUCLEOTIDE SEQUENCE [LARGE SCALE GENOMIC DNA]</scope>
    <source>
        <strain evidence="8 9">12CR55</strain>
    </source>
</reference>
<feature type="transmembrane region" description="Helical" evidence="6">
    <location>
        <begin position="690"/>
        <end position="709"/>
    </location>
</feature>
<protein>
    <submittedName>
        <fullName evidence="8">FtsX-like permease family protein</fullName>
    </submittedName>
</protein>
<feature type="transmembrane region" description="Helical" evidence="6">
    <location>
        <begin position="341"/>
        <end position="361"/>
    </location>
</feature>
<feature type="domain" description="ABC3 transporter permease C-terminal" evidence="7">
    <location>
        <begin position="646"/>
        <end position="760"/>
    </location>
</feature>
<dbReference type="Pfam" id="PF02687">
    <property type="entry name" value="FtsX"/>
    <property type="match status" value="2"/>
</dbReference>
<evidence type="ECO:0000256" key="1">
    <source>
        <dbReference type="ARBA" id="ARBA00004651"/>
    </source>
</evidence>
<evidence type="ECO:0000256" key="2">
    <source>
        <dbReference type="ARBA" id="ARBA00022475"/>
    </source>
</evidence>
<evidence type="ECO:0000256" key="4">
    <source>
        <dbReference type="ARBA" id="ARBA00022989"/>
    </source>
</evidence>
<feature type="transmembrane region" description="Helical" evidence="6">
    <location>
        <begin position="300"/>
        <end position="321"/>
    </location>
</feature>
<evidence type="ECO:0000259" key="7">
    <source>
        <dbReference type="Pfam" id="PF02687"/>
    </source>
</evidence>
<feature type="transmembrane region" description="Helical" evidence="6">
    <location>
        <begin position="417"/>
        <end position="439"/>
    </location>
</feature>
<keyword evidence="3 6" id="KW-0812">Transmembrane</keyword>
<dbReference type="GO" id="GO:0005886">
    <property type="term" value="C:plasma membrane"/>
    <property type="evidence" value="ECO:0007669"/>
    <property type="project" value="UniProtKB-SubCell"/>
</dbReference>
<feature type="domain" description="ABC3 transporter permease C-terminal" evidence="7">
    <location>
        <begin position="254"/>
        <end position="362"/>
    </location>
</feature>
<feature type="transmembrane region" description="Helical" evidence="6">
    <location>
        <begin position="644"/>
        <end position="666"/>
    </location>
</feature>